<gene>
    <name evidence="1" type="ORF">MmTuc01_2319</name>
</gene>
<dbReference type="KEGG" id="mmaz:MmTuc01_2319"/>
<dbReference type="AlphaFoldDB" id="M1PZ60"/>
<protein>
    <submittedName>
        <fullName evidence="1">Uncharacterized protein</fullName>
    </submittedName>
</protein>
<evidence type="ECO:0000313" key="1">
    <source>
        <dbReference type="EMBL" id="AGF97636.1"/>
    </source>
</evidence>
<accession>M1PZ60</accession>
<sequence>MYNLIQDGSISDTYYLNKLHQILLQKLESARLITRKLI</sequence>
<evidence type="ECO:0000313" key="2">
    <source>
        <dbReference type="Proteomes" id="UP000011718"/>
    </source>
</evidence>
<dbReference type="EMBL" id="CP004144">
    <property type="protein sequence ID" value="AGF97636.1"/>
    <property type="molecule type" value="Genomic_DNA"/>
</dbReference>
<reference evidence="1 2" key="1">
    <citation type="journal article" date="2013" name="Genome Announc.">
        <title>Complete Genome of a Methanosarcina mazei Strain Isolated from Sediment Samples from an Amazonian Flooded Area.</title>
        <authorList>
            <person name="Assis das Gracas D."/>
            <person name="Thiago Juca Ramos R."/>
            <person name="Vieira Araujo A.C."/>
            <person name="Zahlouth R."/>
            <person name="Ribeiro Carneiro A."/>
            <person name="Souza Lopes T."/>
            <person name="Azevedo Barauna R."/>
            <person name="Azevedo V."/>
            <person name="Cruz Schneider M.P."/>
            <person name="Pellizari V.H."/>
            <person name="Silva A."/>
        </authorList>
    </citation>
    <scope>NUCLEOTIDE SEQUENCE [LARGE SCALE GENOMIC DNA]</scope>
    <source>
        <strain evidence="1 2">Tuc01</strain>
    </source>
</reference>
<dbReference type="Proteomes" id="UP000011718">
    <property type="component" value="Chromosome"/>
</dbReference>
<organism evidence="1 2">
    <name type="scientific">Methanosarcina mazei Tuc01</name>
    <dbReference type="NCBI Taxonomy" id="1236903"/>
    <lineage>
        <taxon>Archaea</taxon>
        <taxon>Methanobacteriati</taxon>
        <taxon>Methanobacteriota</taxon>
        <taxon>Stenosarchaea group</taxon>
        <taxon>Methanomicrobia</taxon>
        <taxon>Methanosarcinales</taxon>
        <taxon>Methanosarcinaceae</taxon>
        <taxon>Methanosarcina</taxon>
    </lineage>
</organism>
<name>M1PZ60_METMZ</name>
<proteinExistence type="predicted"/>
<dbReference type="HOGENOM" id="CLU_3322981_0_0_2"/>
<dbReference type="BioCyc" id="MMAZ1236903:G139K-2217-MONOMER"/>